<dbReference type="GeneID" id="29066085"/>
<dbReference type="Proteomes" id="UP000204087">
    <property type="component" value="Segment"/>
</dbReference>
<evidence type="ECO:0000313" key="1">
    <source>
        <dbReference type="EMBL" id="ANT45315.1"/>
    </source>
</evidence>
<evidence type="ECO:0000313" key="2">
    <source>
        <dbReference type="Proteomes" id="UP000204087"/>
    </source>
</evidence>
<proteinExistence type="predicted"/>
<protein>
    <submittedName>
        <fullName evidence="1">Uncharacterized protein</fullName>
    </submittedName>
</protein>
<dbReference type="KEGG" id="vg:29066085"/>
<sequence>MFKVNDTVTCVDDTVARFYSAHRSERVDPVNTTDSLIAGSWDYAVADALRKKASDAIDEYNAYVDKQPTTTYYKLHKGY</sequence>
<reference evidence="1" key="1">
    <citation type="submission" date="2016-05" db="EMBL/GenBank/DDBJ databases">
        <authorList>
            <person name="Shneider M.M."/>
            <person name="Kabanova A.P."/>
            <person name="Vo T.N.H."/>
            <person name="Samarov N.I."/>
            <person name="Miroshnikov K.K."/>
            <person name="Korzhenkov A.A."/>
            <person name="Karandashov V.E."/>
            <person name="Toschakov S.V."/>
            <person name="Ignatov A.N."/>
            <person name="Miroshnikov K.A."/>
        </authorList>
    </citation>
    <scope>NUCLEOTIDE SEQUENCE [LARGE SCALE GENOMIC DNA]</scope>
</reference>
<dbReference type="RefSeq" id="YP_009286786.1">
    <property type="nucleotide sequence ID" value="NC_031068.2"/>
</dbReference>
<dbReference type="EMBL" id="KX278418">
    <property type="protein sequence ID" value="ANT45315.1"/>
    <property type="molecule type" value="Genomic_DNA"/>
</dbReference>
<keyword evidence="2" id="KW-1185">Reference proteome</keyword>
<name>A0A1B1PEB7_9CAUD</name>
<organism evidence="1 2">
    <name type="scientific">Pectobacterium phage PP16</name>
    <dbReference type="NCBI Taxonomy" id="1873958"/>
    <lineage>
        <taxon>Viruses</taxon>
        <taxon>Duplodnaviria</taxon>
        <taxon>Heunggongvirae</taxon>
        <taxon>Uroviricota</taxon>
        <taxon>Caudoviricetes</taxon>
        <taxon>Autographivirales</taxon>
        <taxon>Autoscriptoviridae</taxon>
        <taxon>Corkvirinae</taxon>
        <taxon>Kotilavirus</taxon>
        <taxon>Kotilavirus PP16</taxon>
    </lineage>
</organism>
<gene>
    <name evidence="1" type="ORF">PP16_gp16</name>
</gene>
<accession>A0A1B1PEB7</accession>